<feature type="domain" description="CHAD" evidence="2">
    <location>
        <begin position="8"/>
        <end position="255"/>
    </location>
</feature>
<dbReference type="PANTHER" id="PTHR39339">
    <property type="entry name" value="SLR1444 PROTEIN"/>
    <property type="match status" value="1"/>
</dbReference>
<dbReference type="InterPro" id="IPR038186">
    <property type="entry name" value="CHAD_dom_sf"/>
</dbReference>
<reference evidence="4" key="1">
    <citation type="journal article" date="2019" name="Int. J. Syst. Evol. Microbiol.">
        <title>The Global Catalogue of Microorganisms (GCM) 10K type strain sequencing project: providing services to taxonomists for standard genome sequencing and annotation.</title>
        <authorList>
            <consortium name="The Broad Institute Genomics Platform"/>
            <consortium name="The Broad Institute Genome Sequencing Center for Infectious Disease"/>
            <person name="Wu L."/>
            <person name="Ma J."/>
        </authorList>
    </citation>
    <scope>NUCLEOTIDE SEQUENCE [LARGE SCALE GENOMIC DNA]</scope>
    <source>
        <strain evidence="4">CGMCC 1.15772</strain>
    </source>
</reference>
<accession>A0ABW1YCX7</accession>
<evidence type="ECO:0000313" key="3">
    <source>
        <dbReference type="EMBL" id="MFC6592186.1"/>
    </source>
</evidence>
<dbReference type="SMART" id="SM00880">
    <property type="entry name" value="CHAD"/>
    <property type="match status" value="1"/>
</dbReference>
<dbReference type="EMBL" id="JBHSWD010000001">
    <property type="protein sequence ID" value="MFC6592186.1"/>
    <property type="molecule type" value="Genomic_DNA"/>
</dbReference>
<comment type="caution">
    <text evidence="3">The sequence shown here is derived from an EMBL/GenBank/DDBJ whole genome shotgun (WGS) entry which is preliminary data.</text>
</comment>
<dbReference type="Pfam" id="PF05235">
    <property type="entry name" value="CHAD"/>
    <property type="match status" value="1"/>
</dbReference>
<sequence>MQPAPSNHLQQTAEPAPRTRSGLRKTLKGYWEQLKAGDPDPVHEARKLTRRAQAELRVAGAGKGVSRQWRDLRRAAAALRDHDVAGQHLAEALRELGAAPTYVRRFEQLWQARREELLRRTRWPKRPVGYDLPSGWTDRAHKLLSRDGRALQEAGEALVQAPASEDAESSEAWHEWRKNLKQYRYTLELVGEVPGPLKRVLDSLGRLQDAEVILELLESDHKLLPAYRTRLREREAAARLQAKSEVRREFSALAKVFAGPVR</sequence>
<evidence type="ECO:0000313" key="4">
    <source>
        <dbReference type="Proteomes" id="UP001596297"/>
    </source>
</evidence>
<protein>
    <submittedName>
        <fullName evidence="3">CHAD domain-containing protein</fullName>
    </submittedName>
</protein>
<gene>
    <name evidence="3" type="ORF">ACFP81_09375</name>
</gene>
<dbReference type="Proteomes" id="UP001596297">
    <property type="component" value="Unassembled WGS sequence"/>
</dbReference>
<dbReference type="RefSeq" id="WP_380083194.1">
    <property type="nucleotide sequence ID" value="NZ_JBHSWD010000001.1"/>
</dbReference>
<evidence type="ECO:0000256" key="1">
    <source>
        <dbReference type="SAM" id="MobiDB-lite"/>
    </source>
</evidence>
<dbReference type="Gene3D" id="1.40.20.10">
    <property type="entry name" value="CHAD domain"/>
    <property type="match status" value="1"/>
</dbReference>
<keyword evidence="4" id="KW-1185">Reference proteome</keyword>
<dbReference type="PROSITE" id="PS51708">
    <property type="entry name" value="CHAD"/>
    <property type="match status" value="1"/>
</dbReference>
<name>A0ABW1YCX7_9DEIO</name>
<feature type="compositionally biased region" description="Polar residues" evidence="1">
    <location>
        <begin position="1"/>
        <end position="13"/>
    </location>
</feature>
<evidence type="ECO:0000259" key="2">
    <source>
        <dbReference type="PROSITE" id="PS51708"/>
    </source>
</evidence>
<dbReference type="InterPro" id="IPR007899">
    <property type="entry name" value="CHAD_dom"/>
</dbReference>
<dbReference type="PANTHER" id="PTHR39339:SF1">
    <property type="entry name" value="CHAD DOMAIN-CONTAINING PROTEIN"/>
    <property type="match status" value="1"/>
</dbReference>
<organism evidence="3 4">
    <name type="scientific">Deinococcus lacus</name>
    <dbReference type="NCBI Taxonomy" id="392561"/>
    <lineage>
        <taxon>Bacteria</taxon>
        <taxon>Thermotogati</taxon>
        <taxon>Deinococcota</taxon>
        <taxon>Deinococci</taxon>
        <taxon>Deinococcales</taxon>
        <taxon>Deinococcaceae</taxon>
        <taxon>Deinococcus</taxon>
    </lineage>
</organism>
<proteinExistence type="predicted"/>
<feature type="region of interest" description="Disordered" evidence="1">
    <location>
        <begin position="1"/>
        <end position="22"/>
    </location>
</feature>